<dbReference type="EMBL" id="FNGP01000003">
    <property type="protein sequence ID" value="SDL48889.1"/>
    <property type="molecule type" value="Genomic_DNA"/>
</dbReference>
<dbReference type="PANTHER" id="PTHR43471">
    <property type="entry name" value="ABC TRANSPORTER PERMEASE"/>
    <property type="match status" value="1"/>
</dbReference>
<proteinExistence type="predicted"/>
<dbReference type="GO" id="GO:0140359">
    <property type="term" value="F:ABC-type transporter activity"/>
    <property type="evidence" value="ECO:0007669"/>
    <property type="project" value="InterPro"/>
</dbReference>
<dbReference type="Proteomes" id="UP000199475">
    <property type="component" value="Unassembled WGS sequence"/>
</dbReference>
<keyword evidence="8" id="KW-1185">Reference proteome</keyword>
<accession>A0A1G9KGZ8</accession>
<gene>
    <name evidence="7" type="ORF">SAMN04488242_1625</name>
</gene>
<organism evidence="7 8">
    <name type="scientific">Tessaracoccus oleiagri</name>
    <dbReference type="NCBI Taxonomy" id="686624"/>
    <lineage>
        <taxon>Bacteria</taxon>
        <taxon>Bacillati</taxon>
        <taxon>Actinomycetota</taxon>
        <taxon>Actinomycetes</taxon>
        <taxon>Propionibacteriales</taxon>
        <taxon>Propionibacteriaceae</taxon>
        <taxon>Tessaracoccus</taxon>
    </lineage>
</organism>
<evidence type="ECO:0000256" key="2">
    <source>
        <dbReference type="ARBA" id="ARBA00022692"/>
    </source>
</evidence>
<feature type="transmembrane region" description="Helical" evidence="5">
    <location>
        <begin position="35"/>
        <end position="54"/>
    </location>
</feature>
<reference evidence="7 8" key="1">
    <citation type="submission" date="2016-10" db="EMBL/GenBank/DDBJ databases">
        <authorList>
            <person name="de Groot N.N."/>
        </authorList>
    </citation>
    <scope>NUCLEOTIDE SEQUENCE [LARGE SCALE GENOMIC DNA]</scope>
    <source>
        <strain evidence="7 8">CGMCC 1.9159</strain>
    </source>
</reference>
<feature type="transmembrane region" description="Helical" evidence="5">
    <location>
        <begin position="213"/>
        <end position="232"/>
    </location>
</feature>
<dbReference type="InterPro" id="IPR013525">
    <property type="entry name" value="ABC2_TM"/>
</dbReference>
<feature type="transmembrane region" description="Helical" evidence="5">
    <location>
        <begin position="244"/>
        <end position="269"/>
    </location>
</feature>
<dbReference type="RefSeq" id="WP_245701601.1">
    <property type="nucleotide sequence ID" value="NZ_FNGP01000003.1"/>
</dbReference>
<keyword evidence="2 5" id="KW-0812">Transmembrane</keyword>
<sequence>MSTANRPKINPRPSFSSSVGIVAQREIRARILSKSFLISTIITLLVILLVMVLMPRMEDLFGGNPDTVAVVGEAEQVVAALGGDEELTVLPDDAAAREAVLAEEVDVAVVPDATNPVGVKIYTLDDLPTEWLQKLSVAPSLEILDTEAADPGVLYVIALGFGIVWMMSAITFGMSIANSVVEEKQTRIVEILLATVSARSLLTGKIVGNSLAALVQIGLIVATVFLGMAINGDQLPTMNLTAPILWFVALFLVGFVMIASLYAAAAALVSRPEDLANVQQPIMWLVMLPYFAIIFAFNNPLALQVMSYIPFSAPVAVPLRVFTGEQAWWEPVLSLGILFATTLVIIWFAARVYENALLRTGKPVKWREALNSTT</sequence>
<protein>
    <submittedName>
        <fullName evidence="7">ABC-2 type transport system permease protein</fullName>
    </submittedName>
</protein>
<evidence type="ECO:0000256" key="3">
    <source>
        <dbReference type="ARBA" id="ARBA00022989"/>
    </source>
</evidence>
<dbReference type="Pfam" id="PF12698">
    <property type="entry name" value="ABC2_membrane_3"/>
    <property type="match status" value="1"/>
</dbReference>
<feature type="transmembrane region" description="Helical" evidence="5">
    <location>
        <begin position="153"/>
        <end position="176"/>
    </location>
</feature>
<dbReference type="STRING" id="686624.SAMN04488242_1625"/>
<keyword evidence="4 5" id="KW-0472">Membrane</keyword>
<feature type="transmembrane region" description="Helical" evidence="5">
    <location>
        <begin position="281"/>
        <end position="298"/>
    </location>
</feature>
<evidence type="ECO:0000256" key="4">
    <source>
        <dbReference type="ARBA" id="ARBA00023136"/>
    </source>
</evidence>
<dbReference type="GO" id="GO:0016020">
    <property type="term" value="C:membrane"/>
    <property type="evidence" value="ECO:0007669"/>
    <property type="project" value="UniProtKB-SubCell"/>
</dbReference>
<evidence type="ECO:0000256" key="1">
    <source>
        <dbReference type="ARBA" id="ARBA00004141"/>
    </source>
</evidence>
<dbReference type="PANTHER" id="PTHR43471:SF3">
    <property type="entry name" value="ABC TRANSPORTER PERMEASE PROTEIN NATB"/>
    <property type="match status" value="1"/>
</dbReference>
<feature type="domain" description="ABC-2 type transporter transmembrane" evidence="6">
    <location>
        <begin position="34"/>
        <end position="350"/>
    </location>
</feature>
<evidence type="ECO:0000313" key="8">
    <source>
        <dbReference type="Proteomes" id="UP000199475"/>
    </source>
</evidence>
<feature type="transmembrane region" description="Helical" evidence="5">
    <location>
        <begin position="328"/>
        <end position="350"/>
    </location>
</feature>
<keyword evidence="3 5" id="KW-1133">Transmembrane helix</keyword>
<name>A0A1G9KGZ8_9ACTN</name>
<evidence type="ECO:0000259" key="6">
    <source>
        <dbReference type="Pfam" id="PF12698"/>
    </source>
</evidence>
<comment type="subcellular location">
    <subcellularLocation>
        <location evidence="1">Membrane</location>
        <topology evidence="1">Multi-pass membrane protein</topology>
    </subcellularLocation>
</comment>
<evidence type="ECO:0000313" key="7">
    <source>
        <dbReference type="EMBL" id="SDL48889.1"/>
    </source>
</evidence>
<dbReference type="AlphaFoldDB" id="A0A1G9KGZ8"/>
<evidence type="ECO:0000256" key="5">
    <source>
        <dbReference type="SAM" id="Phobius"/>
    </source>
</evidence>